<evidence type="ECO:0000313" key="9">
    <source>
        <dbReference type="EMBL" id="PIA34315.1"/>
    </source>
</evidence>
<comment type="similarity">
    <text evidence="3">Belongs to the TRAFAC class translation factor GTPase superfamily. Classic translation factor GTPase family. EF-Tu/EF-1A subfamily.</text>
</comment>
<dbReference type="FunFam" id="2.40.30.10:FF:000020">
    <property type="entry name" value="Translation elongation factor EF-1"/>
    <property type="match status" value="1"/>
</dbReference>
<dbReference type="GO" id="GO:0003924">
    <property type="term" value="F:GTPase activity"/>
    <property type="evidence" value="ECO:0007669"/>
    <property type="project" value="InterPro"/>
</dbReference>
<keyword evidence="4" id="KW-0488">Methylation</keyword>
<keyword evidence="7" id="KW-0342">GTP-binding</keyword>
<dbReference type="Proteomes" id="UP000230069">
    <property type="component" value="Unassembled WGS sequence"/>
</dbReference>
<evidence type="ECO:0000259" key="8">
    <source>
        <dbReference type="PROSITE" id="PS51722"/>
    </source>
</evidence>
<dbReference type="SUPFAM" id="SSF50447">
    <property type="entry name" value="Translation proteins"/>
    <property type="match status" value="1"/>
</dbReference>
<evidence type="ECO:0000256" key="6">
    <source>
        <dbReference type="ARBA" id="ARBA00022741"/>
    </source>
</evidence>
<accession>A0A2G5CSN5</accession>
<name>A0A2G5CSN5_AQUCA</name>
<dbReference type="InterPro" id="IPR009000">
    <property type="entry name" value="Transl_B-barrel_sf"/>
</dbReference>
<dbReference type="InterPro" id="IPR031157">
    <property type="entry name" value="G_TR_CS"/>
</dbReference>
<dbReference type="InterPro" id="IPR009001">
    <property type="entry name" value="Transl_elong_EF1A/Init_IF2_C"/>
</dbReference>
<organism evidence="9 10">
    <name type="scientific">Aquilegia coerulea</name>
    <name type="common">Rocky mountain columbine</name>
    <dbReference type="NCBI Taxonomy" id="218851"/>
    <lineage>
        <taxon>Eukaryota</taxon>
        <taxon>Viridiplantae</taxon>
        <taxon>Streptophyta</taxon>
        <taxon>Embryophyta</taxon>
        <taxon>Tracheophyta</taxon>
        <taxon>Spermatophyta</taxon>
        <taxon>Magnoliopsida</taxon>
        <taxon>Ranunculales</taxon>
        <taxon>Ranunculaceae</taxon>
        <taxon>Thalictroideae</taxon>
        <taxon>Aquilegia</taxon>
    </lineage>
</organism>
<dbReference type="CDD" id="cd03704">
    <property type="entry name" value="eRF3_C_III"/>
    <property type="match status" value="1"/>
</dbReference>
<reference evidence="9 10" key="1">
    <citation type="submission" date="2017-09" db="EMBL/GenBank/DDBJ databases">
        <title>WGS assembly of Aquilegia coerulea Goldsmith.</title>
        <authorList>
            <person name="Hodges S."/>
            <person name="Kramer E."/>
            <person name="Nordborg M."/>
            <person name="Tomkins J."/>
            <person name="Borevitz J."/>
            <person name="Derieg N."/>
            <person name="Yan J."/>
            <person name="Mihaltcheva S."/>
            <person name="Hayes R.D."/>
            <person name="Rokhsar D."/>
        </authorList>
    </citation>
    <scope>NUCLEOTIDE SEQUENCE [LARGE SCALE GENOMIC DNA]</scope>
    <source>
        <strain evidence="10">cv. Goldsmith</strain>
    </source>
</reference>
<proteinExistence type="inferred from homology"/>
<protein>
    <recommendedName>
        <fullName evidence="8">Tr-type G domain-containing protein</fullName>
    </recommendedName>
</protein>
<dbReference type="SUPFAM" id="SSF52540">
    <property type="entry name" value="P-loop containing nucleoside triphosphate hydrolases"/>
    <property type="match status" value="1"/>
</dbReference>
<evidence type="ECO:0000256" key="3">
    <source>
        <dbReference type="ARBA" id="ARBA00007249"/>
    </source>
</evidence>
<evidence type="ECO:0000256" key="1">
    <source>
        <dbReference type="ARBA" id="ARBA00003982"/>
    </source>
</evidence>
<comment type="subcellular location">
    <subcellularLocation>
        <location evidence="2">Cytoplasm</location>
    </subcellularLocation>
</comment>
<dbReference type="InterPro" id="IPR050100">
    <property type="entry name" value="TRAFAC_GTPase_members"/>
</dbReference>
<evidence type="ECO:0000313" key="10">
    <source>
        <dbReference type="Proteomes" id="UP000230069"/>
    </source>
</evidence>
<dbReference type="EMBL" id="KZ305055">
    <property type="protein sequence ID" value="PIA34315.1"/>
    <property type="molecule type" value="Genomic_DNA"/>
</dbReference>
<dbReference type="InParanoid" id="A0A2G5CSN5"/>
<dbReference type="Gene3D" id="3.40.50.300">
    <property type="entry name" value="P-loop containing nucleotide triphosphate hydrolases"/>
    <property type="match status" value="1"/>
</dbReference>
<dbReference type="PROSITE" id="PS00301">
    <property type="entry name" value="G_TR_1"/>
    <property type="match status" value="1"/>
</dbReference>
<dbReference type="Pfam" id="PF00009">
    <property type="entry name" value="GTP_EFTU"/>
    <property type="match status" value="1"/>
</dbReference>
<keyword evidence="5" id="KW-0963">Cytoplasm</keyword>
<dbReference type="Gene3D" id="2.40.30.10">
    <property type="entry name" value="Translation factors"/>
    <property type="match status" value="2"/>
</dbReference>
<evidence type="ECO:0000256" key="5">
    <source>
        <dbReference type="ARBA" id="ARBA00022490"/>
    </source>
</evidence>
<dbReference type="PROSITE" id="PS51722">
    <property type="entry name" value="G_TR_2"/>
    <property type="match status" value="1"/>
</dbReference>
<dbReference type="PANTHER" id="PTHR23115">
    <property type="entry name" value="TRANSLATION FACTOR"/>
    <property type="match status" value="1"/>
</dbReference>
<dbReference type="GO" id="GO:0005525">
    <property type="term" value="F:GTP binding"/>
    <property type="evidence" value="ECO:0007669"/>
    <property type="project" value="UniProtKB-KW"/>
</dbReference>
<dbReference type="InterPro" id="IPR027417">
    <property type="entry name" value="P-loop_NTPase"/>
</dbReference>
<dbReference type="CDD" id="cd04089">
    <property type="entry name" value="eRF3_II"/>
    <property type="match status" value="1"/>
</dbReference>
<dbReference type="STRING" id="218851.A0A2G5CSN5"/>
<keyword evidence="10" id="KW-1185">Reference proteome</keyword>
<evidence type="ECO:0000256" key="4">
    <source>
        <dbReference type="ARBA" id="ARBA00022481"/>
    </source>
</evidence>
<sequence length="458" mass="50899">MDRNEEDIQAGIQSLELDSQSNAVVSMEKVKRHLNVVFIGHVDAGKSTTGGQILFLSGQVDDRTIQKYEKEAKDRSCESWYMAYIMDTNEEERAKGKTVELGRAQFETENTRFTILDAPGHKDYVPEMISGASQADIGVLVISARKGEFETGFEKGGQTREHVQLAKTLGVAKLFVVVNKMDDPTVKWSKQRYDEIVAKMIPFLRSSGYNRQRDVQFLPLSGLVGTNMKSRVEISTCPWWTGPCLFEALDSVEVPLRDPNGPFRMPIIDKSKDMGTVVMGKIECGTIHEGDSLLVMPNNAHVNVMAIYCNENKVRHSDPGENVRVKLAGIEVEDILSGFVLSSIVNPIASVTEFNAQLQIIGLPDKALFSAGYKSKLHIHSVVDDCEIVALQRFDPTTNLPMRGQVHFAKNGDVVMCRIQVSNRICVERFANFPQLGRFTLRDSGKTIAVGKVTGLQI</sequence>
<gene>
    <name evidence="9" type="ORF">AQUCO_03800125v1</name>
</gene>
<dbReference type="OrthoDB" id="342024at2759"/>
<dbReference type="Pfam" id="PF22594">
    <property type="entry name" value="GTP-eEF1A_C"/>
    <property type="match status" value="1"/>
</dbReference>
<comment type="function">
    <text evidence="1">This protein promotes the GTP-dependent binding of aminoacyl-tRNA to the A-site of ribosomes during protein biosynthesis.</text>
</comment>
<dbReference type="InterPro" id="IPR000795">
    <property type="entry name" value="T_Tr_GTP-bd_dom"/>
</dbReference>
<dbReference type="InterPro" id="IPR054696">
    <property type="entry name" value="GTP-eEF1A_C"/>
</dbReference>
<dbReference type="SUPFAM" id="SSF50465">
    <property type="entry name" value="EF-Tu/eEF-1alpha/eIF2-gamma C-terminal domain"/>
    <property type="match status" value="1"/>
</dbReference>
<evidence type="ECO:0000256" key="7">
    <source>
        <dbReference type="ARBA" id="ARBA00023134"/>
    </source>
</evidence>
<dbReference type="FunFam" id="3.40.50.300:FF:000862">
    <property type="entry name" value="Eukaryotic peptide chain release factor GTP-binding subunit ERF3A"/>
    <property type="match status" value="1"/>
</dbReference>
<feature type="domain" description="Tr-type G" evidence="8">
    <location>
        <begin position="31"/>
        <end position="257"/>
    </location>
</feature>
<keyword evidence="6" id="KW-0547">Nucleotide-binding</keyword>
<dbReference type="InterPro" id="IPR004161">
    <property type="entry name" value="EFTu-like_2"/>
</dbReference>
<dbReference type="GO" id="GO:0005737">
    <property type="term" value="C:cytoplasm"/>
    <property type="evidence" value="ECO:0007669"/>
    <property type="project" value="UniProtKB-SubCell"/>
</dbReference>
<dbReference type="PRINTS" id="PR00315">
    <property type="entry name" value="ELONGATNFCT"/>
</dbReference>
<dbReference type="Pfam" id="PF03144">
    <property type="entry name" value="GTP_EFTU_D2"/>
    <property type="match status" value="1"/>
</dbReference>
<dbReference type="AlphaFoldDB" id="A0A2G5CSN5"/>
<evidence type="ECO:0000256" key="2">
    <source>
        <dbReference type="ARBA" id="ARBA00004496"/>
    </source>
</evidence>
<dbReference type="CDD" id="cd01883">
    <property type="entry name" value="EF1_alpha"/>
    <property type="match status" value="1"/>
</dbReference>